<comment type="caution">
    <text evidence="3">The sequence shown here is derived from an EMBL/GenBank/DDBJ whole genome shotgun (WGS) entry which is preliminary data.</text>
</comment>
<dbReference type="EMBL" id="PYDT01000009">
    <property type="protein sequence ID" value="THU48719.1"/>
    <property type="molecule type" value="Genomic_DNA"/>
</dbReference>
<evidence type="ECO:0000313" key="3">
    <source>
        <dbReference type="EMBL" id="THU48719.1"/>
    </source>
</evidence>
<keyword evidence="4" id="KW-1185">Reference proteome</keyword>
<evidence type="ECO:0000313" key="4">
    <source>
        <dbReference type="Proteomes" id="UP000317650"/>
    </source>
</evidence>
<feature type="compositionally biased region" description="Gly residues" evidence="1">
    <location>
        <begin position="183"/>
        <end position="194"/>
    </location>
</feature>
<gene>
    <name evidence="3" type="ORF">C4D60_Mb06t01980</name>
</gene>
<keyword evidence="2" id="KW-1133">Transmembrane helix</keyword>
<proteinExistence type="predicted"/>
<evidence type="ECO:0000256" key="2">
    <source>
        <dbReference type="SAM" id="Phobius"/>
    </source>
</evidence>
<accession>A0A4S8IKN5</accession>
<sequence length="250" mass="27410">MNRAQAARKSVKKRSVLSRSLQLIIITFPFCPPSLPLYFDDCCRPRFFYFFFFFFFSDKAKEFLVLFCLVLFSKFCAAKEALIPFLPLKYEFMESASTQQPDFDLSRAVPRDSPSKEEQKVQVPAMADDDDDSKRKIVVKSDGSFVALDIAELVAATDQWDPTASPRVPKLVMKSLSRNGSQRSGGGGGGGGGAAVSAIGGPSGRDKPPASAGVAVEGEAARGRCRRAAGCRRASLWRDPRRVLFVFASL</sequence>
<evidence type="ECO:0000256" key="1">
    <source>
        <dbReference type="SAM" id="MobiDB-lite"/>
    </source>
</evidence>
<organism evidence="3 4">
    <name type="scientific">Musa balbisiana</name>
    <name type="common">Banana</name>
    <dbReference type="NCBI Taxonomy" id="52838"/>
    <lineage>
        <taxon>Eukaryota</taxon>
        <taxon>Viridiplantae</taxon>
        <taxon>Streptophyta</taxon>
        <taxon>Embryophyta</taxon>
        <taxon>Tracheophyta</taxon>
        <taxon>Spermatophyta</taxon>
        <taxon>Magnoliopsida</taxon>
        <taxon>Liliopsida</taxon>
        <taxon>Zingiberales</taxon>
        <taxon>Musaceae</taxon>
        <taxon>Musa</taxon>
    </lineage>
</organism>
<reference evidence="3 4" key="1">
    <citation type="journal article" date="2019" name="Nat. Plants">
        <title>Genome sequencing of Musa balbisiana reveals subgenome evolution and function divergence in polyploid bananas.</title>
        <authorList>
            <person name="Yao X."/>
        </authorList>
    </citation>
    <scope>NUCLEOTIDE SEQUENCE [LARGE SCALE GENOMIC DNA]</scope>
    <source>
        <strain evidence="4">cv. DH-PKW</strain>
        <tissue evidence="3">Leaves</tissue>
    </source>
</reference>
<feature type="region of interest" description="Disordered" evidence="1">
    <location>
        <begin position="177"/>
        <end position="219"/>
    </location>
</feature>
<dbReference type="AlphaFoldDB" id="A0A4S8IKN5"/>
<keyword evidence="2" id="KW-0812">Transmembrane</keyword>
<keyword evidence="2" id="KW-0472">Membrane</keyword>
<feature type="transmembrane region" description="Helical" evidence="2">
    <location>
        <begin position="51"/>
        <end position="72"/>
    </location>
</feature>
<feature type="region of interest" description="Disordered" evidence="1">
    <location>
        <begin position="103"/>
        <end position="129"/>
    </location>
</feature>
<protein>
    <submittedName>
        <fullName evidence="3">Uncharacterized protein</fullName>
    </submittedName>
</protein>
<feature type="compositionally biased region" description="Basic and acidic residues" evidence="1">
    <location>
        <begin position="109"/>
        <end position="120"/>
    </location>
</feature>
<dbReference type="Proteomes" id="UP000317650">
    <property type="component" value="Chromosome 6"/>
</dbReference>
<feature type="transmembrane region" description="Helical" evidence="2">
    <location>
        <begin position="21"/>
        <end position="39"/>
    </location>
</feature>
<name>A0A4S8IKN5_MUSBA</name>